<dbReference type="PANTHER" id="PTHR13800">
    <property type="entry name" value="TRANSIENT RECEPTOR POTENTIAL CATION CHANNEL, SUBFAMILY M, MEMBER 6"/>
    <property type="match status" value="1"/>
</dbReference>
<feature type="transmembrane region" description="Helical" evidence="10">
    <location>
        <begin position="659"/>
        <end position="676"/>
    </location>
</feature>
<evidence type="ECO:0000256" key="1">
    <source>
        <dbReference type="ARBA" id="ARBA00004141"/>
    </source>
</evidence>
<organism evidence="14 15">
    <name type="scientific">Octopus sinensis</name>
    <name type="common">East Asian common octopus</name>
    <dbReference type="NCBI Taxonomy" id="2607531"/>
    <lineage>
        <taxon>Eukaryota</taxon>
        <taxon>Metazoa</taxon>
        <taxon>Spiralia</taxon>
        <taxon>Lophotrochozoa</taxon>
        <taxon>Mollusca</taxon>
        <taxon>Cephalopoda</taxon>
        <taxon>Coleoidea</taxon>
        <taxon>Octopodiformes</taxon>
        <taxon>Octopoda</taxon>
        <taxon>Incirrata</taxon>
        <taxon>Octopodidae</taxon>
        <taxon>Octopus</taxon>
    </lineage>
</organism>
<evidence type="ECO:0000256" key="10">
    <source>
        <dbReference type="SAM" id="Phobius"/>
    </source>
</evidence>
<dbReference type="GO" id="GO:0099604">
    <property type="term" value="F:ligand-gated calcium channel activity"/>
    <property type="evidence" value="ECO:0007669"/>
    <property type="project" value="TreeGrafter"/>
</dbReference>
<feature type="domain" description="TRPM SLOG" evidence="12">
    <location>
        <begin position="108"/>
        <end position="364"/>
    </location>
</feature>
<evidence type="ECO:0000256" key="7">
    <source>
        <dbReference type="ARBA" id="ARBA00023303"/>
    </source>
</evidence>
<comment type="subcellular location">
    <subcellularLocation>
        <location evidence="1">Membrane</location>
        <topology evidence="1">Multi-pass membrane protein</topology>
    </subcellularLocation>
</comment>
<accession>A0A6P7T7S0</accession>
<evidence type="ECO:0000256" key="4">
    <source>
        <dbReference type="ARBA" id="ARBA00022989"/>
    </source>
</evidence>
<feature type="domain" description="Ion transport" evidence="11">
    <location>
        <begin position="723"/>
        <end position="951"/>
    </location>
</feature>
<evidence type="ECO:0000313" key="15">
    <source>
        <dbReference type="RefSeq" id="XP_029646968.1"/>
    </source>
</evidence>
<dbReference type="Pfam" id="PF25508">
    <property type="entry name" value="TRPM2"/>
    <property type="match status" value="2"/>
</dbReference>
<proteinExistence type="predicted"/>
<dbReference type="PANTHER" id="PTHR13800:SF12">
    <property type="entry name" value="TRANSIENT RECEPTOR POTENTIAL CATION CHANNEL SUBFAMILY M MEMBER-LIKE 2"/>
    <property type="match status" value="1"/>
</dbReference>
<evidence type="ECO:0000259" key="12">
    <source>
        <dbReference type="Pfam" id="PF18139"/>
    </source>
</evidence>
<feature type="coiled-coil region" evidence="8">
    <location>
        <begin position="1049"/>
        <end position="1095"/>
    </location>
</feature>
<reference evidence="15" key="1">
    <citation type="submission" date="2025-08" db="UniProtKB">
        <authorList>
            <consortium name="RefSeq"/>
        </authorList>
    </citation>
    <scope>IDENTIFICATION</scope>
</reference>
<gene>
    <name evidence="15" type="primary">LOC115220909</name>
</gene>
<keyword evidence="5" id="KW-0406">Ion transport</keyword>
<feature type="region of interest" description="Disordered" evidence="9">
    <location>
        <begin position="1"/>
        <end position="22"/>
    </location>
</feature>
<protein>
    <submittedName>
        <fullName evidence="15">Transient receptor potential cation channel subfamily M member 2-like</fullName>
    </submittedName>
</protein>
<evidence type="ECO:0000256" key="6">
    <source>
        <dbReference type="ARBA" id="ARBA00023136"/>
    </source>
</evidence>
<feature type="transmembrane region" description="Helical" evidence="10">
    <location>
        <begin position="785"/>
        <end position="806"/>
    </location>
</feature>
<feature type="domain" description="TRPM-like" evidence="13">
    <location>
        <begin position="429"/>
        <end position="487"/>
    </location>
</feature>
<dbReference type="InterPro" id="IPR041491">
    <property type="entry name" value="TRPM_SLOG"/>
</dbReference>
<evidence type="ECO:0000259" key="11">
    <source>
        <dbReference type="Pfam" id="PF00520"/>
    </source>
</evidence>
<dbReference type="GO" id="GO:0005886">
    <property type="term" value="C:plasma membrane"/>
    <property type="evidence" value="ECO:0007669"/>
    <property type="project" value="TreeGrafter"/>
</dbReference>
<feature type="transmembrane region" description="Helical" evidence="10">
    <location>
        <begin position="851"/>
        <end position="874"/>
    </location>
</feature>
<dbReference type="Pfam" id="PF18139">
    <property type="entry name" value="LSDAT_euk"/>
    <property type="match status" value="1"/>
</dbReference>
<feature type="compositionally biased region" description="Acidic residues" evidence="9">
    <location>
        <begin position="7"/>
        <end position="16"/>
    </location>
</feature>
<dbReference type="Proteomes" id="UP000515154">
    <property type="component" value="Linkage group LG17"/>
</dbReference>
<feature type="transmembrane region" description="Helical" evidence="10">
    <location>
        <begin position="722"/>
        <end position="740"/>
    </location>
</feature>
<keyword evidence="4 10" id="KW-1133">Transmembrane helix</keyword>
<dbReference type="AlphaFoldDB" id="A0A6P7T7S0"/>
<sequence length="1098" mass="127070">MTTNNDNGDDEKEAIDDEKKRNNAMKQWVRHYIKLSTVKSNLPSDDQAQARNRNELQKLPSIQGNEIGETNSNLPPIPDNADCQSSTSVFSTDAFGDVKFVGYGQKIAKFVRVDYETPMETIIDLITVQWNLPLPKLFISVTGGRKRFQLKPHRKEAFGHGLVKAARSTGAWVISAGLHAGVVKYIGKAIHDNECSLSGNNKVVTISIALWNCVQNKESLENEDGSWPAEYNMGKEPHQNMCALDPNHSHFILVDNGTTEISNEDIKFRKMLENTIKEKKIQGNNTVKIPAVVVMVEGGPGTLKSVCDSISRNIPVVIVKGSGRAADIMAYAYQKMFEDETYRSQLKKLKVVIRKQITTKFGKNEQVEPMVNLVLDSVNKPNLITIFEIDSAEEFDVTILKAVFKANNNEFENLRLALEWNRIDIAKSEIFTDGTYWPPDKWVYPMLFALREDRVDFVKLFLEYGVSLKELLTDKNIENLYKMESKDISIKDGVPLFHKLVDEYALLQKKAGKDRLSAIYQSNLPITTKLFLWALFLNRKEMAFLFLKGDMEVLPLALIANKLLKSLKLKCNDYDKRIKFQEHADLYEECAIGVLTECYHADEKRTLDLLLLQRKTWNDASCMQIAFNVNNKKFVSQPACQSLLSKMWIGSISTNNSTLKLLLCTFCPLFIFLINFDDKQDYNGRNNKLNQKSRICPSSLSKVLCRCVTFYCTPFIKFLNNLIFYVIFLVIYSYVLLVELKPQMSYLEWLLLVWVIGIFTEEIHQLLTRSSMSLWIRFTNYINDFWNIVDVITISLFVFGVILRFLKMMDATRVVLNLNLISFFIRILYMLSSHRHLGPKLVMIKKMIQDLGYFIVILLVFMIAFGISTQSILYPSTPVSYDLFKAVFRKAYFHMYGELFLEEYEENIKSNLIMYIAPILMCLYILIVHILLLNLLIAMFSFSFQKVQERSYHHWSFQRYELIYEFSVRPPLPPPFILLSNIYQFCHYLHKKTRNAYQKRSVFSKQFDVNRSKHLILWEDQMVDSYISKKDISVSDSLYEKVISSSNRIDQLALKVEELQHNVEEKIEEGLRVRMENVKKKLDTITALLNRMLEQTHL</sequence>
<evidence type="ECO:0000256" key="5">
    <source>
        <dbReference type="ARBA" id="ARBA00023065"/>
    </source>
</evidence>
<dbReference type="Pfam" id="PF00520">
    <property type="entry name" value="Ion_trans"/>
    <property type="match status" value="1"/>
</dbReference>
<evidence type="ECO:0000256" key="3">
    <source>
        <dbReference type="ARBA" id="ARBA00022692"/>
    </source>
</evidence>
<dbReference type="KEGG" id="osn:115220909"/>
<feature type="transmembrane region" description="Helical" evidence="10">
    <location>
        <begin position="912"/>
        <end position="940"/>
    </location>
</feature>
<feature type="domain" description="TRPM-like" evidence="13">
    <location>
        <begin position="527"/>
        <end position="637"/>
    </location>
</feature>
<evidence type="ECO:0000256" key="8">
    <source>
        <dbReference type="SAM" id="Coils"/>
    </source>
</evidence>
<evidence type="ECO:0000259" key="13">
    <source>
        <dbReference type="Pfam" id="PF25508"/>
    </source>
</evidence>
<dbReference type="InterPro" id="IPR050927">
    <property type="entry name" value="TRPM"/>
</dbReference>
<name>A0A6P7T7S0_9MOLL</name>
<feature type="transmembrane region" description="Helical" evidence="10">
    <location>
        <begin position="812"/>
        <end position="831"/>
    </location>
</feature>
<feature type="transmembrane region" description="Helical" evidence="10">
    <location>
        <begin position="746"/>
        <end position="764"/>
    </location>
</feature>
<keyword evidence="14" id="KW-1185">Reference proteome</keyword>
<dbReference type="InterPro" id="IPR005821">
    <property type="entry name" value="Ion_trans_dom"/>
</dbReference>
<keyword evidence="2" id="KW-0813">Transport</keyword>
<evidence type="ECO:0000313" key="14">
    <source>
        <dbReference type="Proteomes" id="UP000515154"/>
    </source>
</evidence>
<evidence type="ECO:0000256" key="2">
    <source>
        <dbReference type="ARBA" id="ARBA00022448"/>
    </source>
</evidence>
<keyword evidence="3 10" id="KW-0812">Transmembrane</keyword>
<keyword evidence="8" id="KW-0175">Coiled coil</keyword>
<evidence type="ECO:0000256" key="9">
    <source>
        <dbReference type="SAM" id="MobiDB-lite"/>
    </source>
</evidence>
<dbReference type="RefSeq" id="XP_029646968.1">
    <property type="nucleotide sequence ID" value="XM_029791108.2"/>
</dbReference>
<keyword evidence="7" id="KW-0407">Ion channel</keyword>
<keyword evidence="6 10" id="KW-0472">Membrane</keyword>
<dbReference type="InterPro" id="IPR057366">
    <property type="entry name" value="TRPM-like"/>
</dbReference>